<organism evidence="3 4">
    <name type="scientific">Caenorhabditis tropicalis</name>
    <dbReference type="NCBI Taxonomy" id="1561998"/>
    <lineage>
        <taxon>Eukaryota</taxon>
        <taxon>Metazoa</taxon>
        <taxon>Ecdysozoa</taxon>
        <taxon>Nematoda</taxon>
        <taxon>Chromadorea</taxon>
        <taxon>Rhabditida</taxon>
        <taxon>Rhabditina</taxon>
        <taxon>Rhabditomorpha</taxon>
        <taxon>Rhabditoidea</taxon>
        <taxon>Rhabditidae</taxon>
        <taxon>Peloderinae</taxon>
        <taxon>Caenorhabditis</taxon>
    </lineage>
</organism>
<keyword evidence="3" id="KW-1185">Reference proteome</keyword>
<reference evidence="4" key="1">
    <citation type="submission" date="2016-11" db="UniProtKB">
        <authorList>
            <consortium name="WormBaseParasite"/>
        </authorList>
    </citation>
    <scope>IDENTIFICATION</scope>
</reference>
<feature type="coiled-coil region" evidence="1">
    <location>
        <begin position="42"/>
        <end position="113"/>
    </location>
</feature>
<name>A0A1I7SXH9_9PELO</name>
<evidence type="ECO:0000256" key="1">
    <source>
        <dbReference type="SAM" id="Coils"/>
    </source>
</evidence>
<feature type="compositionally biased region" description="Basic and acidic residues" evidence="2">
    <location>
        <begin position="321"/>
        <end position="331"/>
    </location>
</feature>
<evidence type="ECO:0000313" key="4">
    <source>
        <dbReference type="WBParaSite" id="Csp11.Scaffold126.g581.t2"/>
    </source>
</evidence>
<accession>A0A1I7SXH9</accession>
<dbReference type="AlphaFoldDB" id="A0A1I7SXH9"/>
<dbReference type="Proteomes" id="UP000095282">
    <property type="component" value="Unplaced"/>
</dbReference>
<dbReference type="STRING" id="1561998.A0A1I7SXH9"/>
<feature type="compositionally biased region" description="Basic and acidic residues" evidence="2">
    <location>
        <begin position="275"/>
        <end position="287"/>
    </location>
</feature>
<sequence>MDDNLVNYKTKKIMQSIEDIRGKKSEIAQALRALKIGKPQENEEVKEDMKQLIAAYDAISEQETQYTNILKTIVEIHEQATLDIAKDFEKKLKKMTQKLKEQKENKKKKKRKRTMKRITLKKLQKNWLTKSAMMEVRAKKAKDLDEEATRVRAEVMERINKMTALKKTTGRQEKELKDLQKQCLQLGLQLGVEDDREIDPSAEQAVLDDNQRVPVIAETQQKAELNDEEKEKRREEIRENIKKEMEKKEQVNSLIREKLASMDARRKRLQQIRKQLEKQEEEKEKLEAAIAQTGEGIPLTPETPRQSNEEVEMESAPAVVNKEENEKNVENDKEEEEEVTEKSLDDILANARANLSNLTAMRERLEHIRETGGSDLNEEDVELLQRLETVDFKDDEENPEQ</sequence>
<dbReference type="eggNOG" id="ENOG502SEX5">
    <property type="taxonomic scope" value="Eukaryota"/>
</dbReference>
<proteinExistence type="predicted"/>
<keyword evidence="1" id="KW-0175">Coiled coil</keyword>
<protein>
    <submittedName>
        <fullName evidence="4">Coiled-coil domain-containing protein 22 homolog</fullName>
    </submittedName>
</protein>
<feature type="region of interest" description="Disordered" evidence="2">
    <location>
        <begin position="275"/>
        <end position="345"/>
    </location>
</feature>
<dbReference type="WBParaSite" id="Csp11.Scaffold126.g581.t2">
    <property type="protein sequence ID" value="Csp11.Scaffold126.g581.t2"/>
    <property type="gene ID" value="Csp11.Scaffold126.g581"/>
</dbReference>
<evidence type="ECO:0000313" key="3">
    <source>
        <dbReference type="Proteomes" id="UP000095282"/>
    </source>
</evidence>
<evidence type="ECO:0000256" key="2">
    <source>
        <dbReference type="SAM" id="MobiDB-lite"/>
    </source>
</evidence>